<sequence length="499" mass="57902">MRKFNLIVILIVLVLILTSCGYKDIDTNEKIVSPDNNIPPISGQWKIDRYKRGSSKGLSDEEANKMIDKRALFHEKAVVIGDDIYLSPSYKLKNVNSLDYLLYQYKVNPDFLGISSKKIQVISMSSEEQFYYEFIRETDDEMIVNIDGVFFYLTKISDDLDDKEMNNYIEKIAGKARVLSTKEDEILRSGIILGLRYYQEGESENEEDEYKYRTIWICSKNKTIDKIYETENLFVPRKSGFWKVGVDRISIEENIKDIIYAYPANKKSDEMGYEEISYEDNYNTQKQINYVGNNYMIVEITEGQNRAKSTLQVLPIDNIKNANPIKISDIAGESGKNAFYEGTTRYFSTDPKFQNKYIDLKPTEESFGIVRRNGHWVMKGRINLNEENEKSYVDFNIKAITPKELVNYDELAISWNAVKMRVPQATDVYTSPNEDIAVILTHSSLMVYTLENGELSQEPIKKIKLNNGEKVVMNEWATGKYIYTWEEEFLKNMVSIIDE</sequence>
<evidence type="ECO:0008006" key="3">
    <source>
        <dbReference type="Google" id="ProtNLM"/>
    </source>
</evidence>
<proteinExistence type="predicted"/>
<dbReference type="PROSITE" id="PS51257">
    <property type="entry name" value="PROKAR_LIPOPROTEIN"/>
    <property type="match status" value="1"/>
</dbReference>
<dbReference type="STRING" id="1123281.SAMN02745180_01294"/>
<dbReference type="RefSeq" id="WP_072743979.1">
    <property type="nucleotide sequence ID" value="NZ_FQXR01000005.1"/>
</dbReference>
<organism evidence="1 2">
    <name type="scientific">Sporanaerobacter acetigenes DSM 13106</name>
    <dbReference type="NCBI Taxonomy" id="1123281"/>
    <lineage>
        <taxon>Bacteria</taxon>
        <taxon>Bacillati</taxon>
        <taxon>Bacillota</taxon>
        <taxon>Tissierellia</taxon>
        <taxon>Tissierellales</taxon>
        <taxon>Sporanaerobacteraceae</taxon>
        <taxon>Sporanaerobacter</taxon>
    </lineage>
</organism>
<gene>
    <name evidence="1" type="ORF">SAMN02745180_01294</name>
</gene>
<keyword evidence="2" id="KW-1185">Reference proteome</keyword>
<evidence type="ECO:0000313" key="1">
    <source>
        <dbReference type="EMBL" id="SHH88327.1"/>
    </source>
</evidence>
<dbReference type="OrthoDB" id="2677224at2"/>
<protein>
    <recommendedName>
        <fullName evidence="3">Lipoprotein</fullName>
    </recommendedName>
</protein>
<dbReference type="AlphaFoldDB" id="A0A1M5WLF6"/>
<name>A0A1M5WLF6_9FIRM</name>
<dbReference type="EMBL" id="FQXR01000005">
    <property type="protein sequence ID" value="SHH88327.1"/>
    <property type="molecule type" value="Genomic_DNA"/>
</dbReference>
<accession>A0A1M5WLF6</accession>
<evidence type="ECO:0000313" key="2">
    <source>
        <dbReference type="Proteomes" id="UP000184389"/>
    </source>
</evidence>
<reference evidence="1 2" key="1">
    <citation type="submission" date="2016-11" db="EMBL/GenBank/DDBJ databases">
        <authorList>
            <person name="Jaros S."/>
            <person name="Januszkiewicz K."/>
            <person name="Wedrychowicz H."/>
        </authorList>
    </citation>
    <scope>NUCLEOTIDE SEQUENCE [LARGE SCALE GENOMIC DNA]</scope>
    <source>
        <strain evidence="1 2">DSM 13106</strain>
    </source>
</reference>
<dbReference type="Proteomes" id="UP000184389">
    <property type="component" value="Unassembled WGS sequence"/>
</dbReference>